<protein>
    <submittedName>
        <fullName evidence="1">Histidine phosphatase superfamily (Branch 1)</fullName>
    </submittedName>
</protein>
<keyword evidence="2" id="KW-1185">Reference proteome</keyword>
<gene>
    <name evidence="1" type="ORF">AQS8620_02233</name>
</gene>
<evidence type="ECO:0000313" key="2">
    <source>
        <dbReference type="Proteomes" id="UP000193862"/>
    </source>
</evidence>
<dbReference type="EMBL" id="FWFS01000008">
    <property type="protein sequence ID" value="SLN51715.1"/>
    <property type="molecule type" value="Genomic_DNA"/>
</dbReference>
<reference evidence="1 2" key="1">
    <citation type="submission" date="2017-03" db="EMBL/GenBank/DDBJ databases">
        <authorList>
            <person name="Afonso C.L."/>
            <person name="Miller P.J."/>
            <person name="Scott M.A."/>
            <person name="Spackman E."/>
            <person name="Goraichik I."/>
            <person name="Dimitrov K.M."/>
            <person name="Suarez D.L."/>
            <person name="Swayne D.E."/>
        </authorList>
    </citation>
    <scope>NUCLEOTIDE SEQUENCE [LARGE SCALE GENOMIC DNA]</scope>
    <source>
        <strain evidence="1 2">CECT 8620</strain>
    </source>
</reference>
<organism evidence="1 2">
    <name type="scientific">Aquimixticola soesokkakensis</name>
    <dbReference type="NCBI Taxonomy" id="1519096"/>
    <lineage>
        <taxon>Bacteria</taxon>
        <taxon>Pseudomonadati</taxon>
        <taxon>Pseudomonadota</taxon>
        <taxon>Alphaproteobacteria</taxon>
        <taxon>Rhodobacterales</taxon>
        <taxon>Paracoccaceae</taxon>
        <taxon>Aquimixticola</taxon>
    </lineage>
</organism>
<dbReference type="Pfam" id="PF00300">
    <property type="entry name" value="His_Phos_1"/>
    <property type="match status" value="1"/>
</dbReference>
<evidence type="ECO:0000313" key="1">
    <source>
        <dbReference type="EMBL" id="SLN51715.1"/>
    </source>
</evidence>
<dbReference type="AlphaFoldDB" id="A0A1Y5SZ65"/>
<dbReference type="SUPFAM" id="SSF53254">
    <property type="entry name" value="Phosphoglycerate mutase-like"/>
    <property type="match status" value="1"/>
</dbReference>
<sequence length="164" mass="18515">MALRLILMRHAKSAWDDPLTEDFDRPLNGRGRASSTVIGAWLVRHGYLPDQVLSSSSKRTRETWEGLGLTCPRARFTERLYRASAEAILEELRAANGTSVLLLAHNPGIAEFAARFANHPRDDTDFRRYPTTATAVFDIAADRWSDVRFGVNKLRDFVCPQDLL</sequence>
<proteinExistence type="predicted"/>
<dbReference type="CDD" id="cd07067">
    <property type="entry name" value="HP_PGM_like"/>
    <property type="match status" value="1"/>
</dbReference>
<dbReference type="PANTHER" id="PTHR47623">
    <property type="entry name" value="OS09G0287300 PROTEIN"/>
    <property type="match status" value="1"/>
</dbReference>
<dbReference type="Proteomes" id="UP000193862">
    <property type="component" value="Unassembled WGS sequence"/>
</dbReference>
<name>A0A1Y5SZ65_9RHOB</name>
<dbReference type="InterPro" id="IPR013078">
    <property type="entry name" value="His_Pase_superF_clade-1"/>
</dbReference>
<dbReference type="SMART" id="SM00855">
    <property type="entry name" value="PGAM"/>
    <property type="match status" value="1"/>
</dbReference>
<dbReference type="InterPro" id="IPR029033">
    <property type="entry name" value="His_PPase_superfam"/>
</dbReference>
<dbReference type="Gene3D" id="3.40.50.1240">
    <property type="entry name" value="Phosphoglycerate mutase-like"/>
    <property type="match status" value="1"/>
</dbReference>
<dbReference type="RefSeq" id="WP_234990456.1">
    <property type="nucleotide sequence ID" value="NZ_FWFS01000008.1"/>
</dbReference>
<accession>A0A1Y5SZ65</accession>
<dbReference type="PANTHER" id="PTHR47623:SF1">
    <property type="entry name" value="OS09G0287300 PROTEIN"/>
    <property type="match status" value="1"/>
</dbReference>